<evidence type="ECO:0000259" key="2">
    <source>
        <dbReference type="Pfam" id="PF00487"/>
    </source>
</evidence>
<sequence>MAAFYLFGYHLRNFDYQLLFMTTLSAKENIQAIVKAIKAEEAKLRQKHPLLAHQNTLGMAILLLSLGALIGVGALYYFAIIPAWLCIILAAIAASISHELEHDLIHKQYFSNQPFLHNFMMLTVWLMRPNTISPWYRRKMHLHHHKVSGTEQDLEERLVGNGIKKPWLRALVIVDGLLGLLINAKRFSKEIKGFSFFKVFNAGFPVTTAYFAILYSVIVFHLVNLFTPLAANSPALLLDIMALFEFLMVVLIVPNIVRSSSLNFVTSSMHYYGGVNNMLEQTHVLTSRLFMPFHLFCFDFGRTHTIHHFVPNQPFYLRQMISKKILAVMKKHGVRFNDFASIKQANRYQAS</sequence>
<evidence type="ECO:0000256" key="1">
    <source>
        <dbReference type="SAM" id="Phobius"/>
    </source>
</evidence>
<dbReference type="Pfam" id="PF00487">
    <property type="entry name" value="FA_desaturase"/>
    <property type="match status" value="1"/>
</dbReference>
<dbReference type="AlphaFoldDB" id="A0A0F9IFN1"/>
<organism evidence="3">
    <name type="scientific">marine sediment metagenome</name>
    <dbReference type="NCBI Taxonomy" id="412755"/>
    <lineage>
        <taxon>unclassified sequences</taxon>
        <taxon>metagenomes</taxon>
        <taxon>ecological metagenomes</taxon>
    </lineage>
</organism>
<feature type="transmembrane region" description="Helical" evidence="1">
    <location>
        <begin position="76"/>
        <end position="97"/>
    </location>
</feature>
<dbReference type="InterPro" id="IPR005804">
    <property type="entry name" value="FA_desaturase_dom"/>
</dbReference>
<feature type="transmembrane region" description="Helical" evidence="1">
    <location>
        <begin position="50"/>
        <end position="70"/>
    </location>
</feature>
<feature type="transmembrane region" description="Helical" evidence="1">
    <location>
        <begin position="196"/>
        <end position="223"/>
    </location>
</feature>
<keyword evidence="1" id="KW-0472">Membrane</keyword>
<reference evidence="3" key="1">
    <citation type="journal article" date="2015" name="Nature">
        <title>Complex archaea that bridge the gap between prokaryotes and eukaryotes.</title>
        <authorList>
            <person name="Spang A."/>
            <person name="Saw J.H."/>
            <person name="Jorgensen S.L."/>
            <person name="Zaremba-Niedzwiedzka K."/>
            <person name="Martijn J."/>
            <person name="Lind A.E."/>
            <person name="van Eijk R."/>
            <person name="Schleper C."/>
            <person name="Guy L."/>
            <person name="Ettema T.J."/>
        </authorList>
    </citation>
    <scope>NUCLEOTIDE SEQUENCE</scope>
</reference>
<keyword evidence="1" id="KW-0812">Transmembrane</keyword>
<evidence type="ECO:0000313" key="3">
    <source>
        <dbReference type="EMBL" id="KKL92615.1"/>
    </source>
</evidence>
<name>A0A0F9IFN1_9ZZZZ</name>
<feature type="transmembrane region" description="Helical" evidence="1">
    <location>
        <begin position="235"/>
        <end position="257"/>
    </location>
</feature>
<feature type="domain" description="Fatty acid desaturase" evidence="2">
    <location>
        <begin position="81"/>
        <end position="338"/>
    </location>
</feature>
<proteinExistence type="predicted"/>
<dbReference type="EMBL" id="LAZR01019415">
    <property type="protein sequence ID" value="KKL92615.1"/>
    <property type="molecule type" value="Genomic_DNA"/>
</dbReference>
<accession>A0A0F9IFN1</accession>
<dbReference type="GO" id="GO:0006629">
    <property type="term" value="P:lipid metabolic process"/>
    <property type="evidence" value="ECO:0007669"/>
    <property type="project" value="InterPro"/>
</dbReference>
<comment type="caution">
    <text evidence="3">The sequence shown here is derived from an EMBL/GenBank/DDBJ whole genome shotgun (WGS) entry which is preliminary data.</text>
</comment>
<keyword evidence="1" id="KW-1133">Transmembrane helix</keyword>
<feature type="transmembrane region" description="Helical" evidence="1">
    <location>
        <begin position="167"/>
        <end position="184"/>
    </location>
</feature>
<protein>
    <recommendedName>
        <fullName evidence="2">Fatty acid desaturase domain-containing protein</fullName>
    </recommendedName>
</protein>
<gene>
    <name evidence="3" type="ORF">LCGC14_1882900</name>
</gene>